<keyword evidence="2" id="KW-0418">Kinase</keyword>
<sequence length="241" mass="26960">MMGGKRHGPLAALTGRGNPKTKSSAHVLPVILHLLGSSSFKHPVVNSHVLLQLANLIKILAMPFQGRDDFQISIIRVLELVIEEPSVILDDPRIFTGFNLKFHFLTVGHWDLRDVEGILDVRTSSKEQSYDGRFRCYRSQPCVSKRLTWDQVDQVDQVDLEALLAQAQVGLHFQAGLLVGALQLGGRYGGLDLVVSFPHVFTSYAVAAYFRSVVVPYLVDPWVLLDHLDLPFDAFWMKDEG</sequence>
<organism evidence="2 3">
    <name type="scientific">Canna indica</name>
    <name type="common">Indian-shot</name>
    <dbReference type="NCBI Taxonomy" id="4628"/>
    <lineage>
        <taxon>Eukaryota</taxon>
        <taxon>Viridiplantae</taxon>
        <taxon>Streptophyta</taxon>
        <taxon>Embryophyta</taxon>
        <taxon>Tracheophyta</taxon>
        <taxon>Spermatophyta</taxon>
        <taxon>Magnoliopsida</taxon>
        <taxon>Liliopsida</taxon>
        <taxon>Zingiberales</taxon>
        <taxon>Cannaceae</taxon>
        <taxon>Canna</taxon>
    </lineage>
</organism>
<dbReference type="GO" id="GO:0016301">
    <property type="term" value="F:kinase activity"/>
    <property type="evidence" value="ECO:0007669"/>
    <property type="project" value="UniProtKB-KW"/>
</dbReference>
<name>A0AAQ3KRG2_9LILI</name>
<evidence type="ECO:0000313" key="2">
    <source>
        <dbReference type="EMBL" id="WOL13698.1"/>
    </source>
</evidence>
<keyword evidence="3" id="KW-1185">Reference proteome</keyword>
<reference evidence="2 3" key="1">
    <citation type="submission" date="2023-10" db="EMBL/GenBank/DDBJ databases">
        <title>Chromosome-scale genome assembly provides insights into flower coloration mechanisms of Canna indica.</title>
        <authorList>
            <person name="Li C."/>
        </authorList>
    </citation>
    <scope>NUCLEOTIDE SEQUENCE [LARGE SCALE GENOMIC DNA]</scope>
    <source>
        <tissue evidence="2">Flower</tissue>
    </source>
</reference>
<dbReference type="GO" id="GO:0000914">
    <property type="term" value="P:phragmoplast assembly"/>
    <property type="evidence" value="ECO:0007669"/>
    <property type="project" value="InterPro"/>
</dbReference>
<dbReference type="InterPro" id="IPR056981">
    <property type="entry name" value="HEAT_ULK4_RUNKEL"/>
</dbReference>
<accession>A0AAQ3KRG2</accession>
<evidence type="ECO:0000313" key="3">
    <source>
        <dbReference type="Proteomes" id="UP001327560"/>
    </source>
</evidence>
<protein>
    <submittedName>
        <fullName evidence="2">Serine/threonine-protein kinase RUNKEL</fullName>
    </submittedName>
</protein>
<dbReference type="GO" id="GO:0008017">
    <property type="term" value="F:microtubule binding"/>
    <property type="evidence" value="ECO:0007669"/>
    <property type="project" value="InterPro"/>
</dbReference>
<dbReference type="EMBL" id="CP136896">
    <property type="protein sequence ID" value="WOL13698.1"/>
    <property type="molecule type" value="Genomic_DNA"/>
</dbReference>
<dbReference type="Pfam" id="PF23606">
    <property type="entry name" value="HEAT_ULK4"/>
    <property type="match status" value="1"/>
</dbReference>
<dbReference type="PANTHER" id="PTHR46562:SF1">
    <property type="entry name" value="SERINE_THREONINE-PROTEIN KINASE ULK4"/>
    <property type="match status" value="1"/>
</dbReference>
<dbReference type="PANTHER" id="PTHR46562">
    <property type="entry name" value="SERINE/THREONINE-KINASE ULK4-LIKE PROTEIN-RELATED"/>
    <property type="match status" value="1"/>
</dbReference>
<dbReference type="Proteomes" id="UP001327560">
    <property type="component" value="Chromosome 7"/>
</dbReference>
<feature type="domain" description="Serine/threonine-protein kinase ULK4/RUNKEL HEAT repeats" evidence="1">
    <location>
        <begin position="1"/>
        <end position="96"/>
    </location>
</feature>
<gene>
    <name evidence="2" type="ORF">Cni_G22475</name>
</gene>
<dbReference type="AlphaFoldDB" id="A0AAQ3KRG2"/>
<dbReference type="InterPro" id="IPR044591">
    <property type="entry name" value="RUK"/>
</dbReference>
<keyword evidence="2" id="KW-0808">Transferase</keyword>
<proteinExistence type="predicted"/>
<evidence type="ECO:0000259" key="1">
    <source>
        <dbReference type="Pfam" id="PF23606"/>
    </source>
</evidence>